<dbReference type="EC" id="3.6.1.-" evidence="14"/>
<evidence type="ECO:0000256" key="13">
    <source>
        <dbReference type="ARBA" id="ARBA00022917"/>
    </source>
</evidence>
<dbReference type="PROSITE" id="PS00211">
    <property type="entry name" value="ABC_TRANSPORTER_1"/>
    <property type="match status" value="1"/>
</dbReference>
<evidence type="ECO:0000256" key="10">
    <source>
        <dbReference type="ARBA" id="ARBA00022840"/>
    </source>
</evidence>
<dbReference type="Gene3D" id="3.40.50.300">
    <property type="entry name" value="P-loop containing nucleotide triphosphate hydrolases"/>
    <property type="match status" value="2"/>
</dbReference>
<evidence type="ECO:0000256" key="3">
    <source>
        <dbReference type="ARBA" id="ARBA00022490"/>
    </source>
</evidence>
<evidence type="ECO:0000259" key="15">
    <source>
        <dbReference type="PROSITE" id="PS50893"/>
    </source>
</evidence>
<dbReference type="InterPro" id="IPR003593">
    <property type="entry name" value="AAA+_ATPase"/>
</dbReference>
<evidence type="ECO:0000256" key="12">
    <source>
        <dbReference type="ARBA" id="ARBA00022884"/>
    </source>
</evidence>
<comment type="domain">
    <text evidence="14">The P-site tRNA interaction motif (PtIM domain) probably interacts with the P-site tRNA(fMet) as well as the 23S rRNA.</text>
</comment>
<dbReference type="AlphaFoldDB" id="A0A0S4UIB6"/>
<dbReference type="Pfam" id="PF12848">
    <property type="entry name" value="ABC_tran_Xtn"/>
    <property type="match status" value="1"/>
</dbReference>
<dbReference type="PANTHER" id="PTHR43858">
    <property type="entry name" value="ENERGY-DEPENDENT TRANSLATIONAL THROTTLE PROTEIN ETTA"/>
    <property type="match status" value="1"/>
</dbReference>
<organism evidence="16">
    <name type="scientific">Ralstonia solanacearum</name>
    <name type="common">Pseudomonas solanacearum</name>
    <dbReference type="NCBI Taxonomy" id="305"/>
    <lineage>
        <taxon>Bacteria</taxon>
        <taxon>Pseudomonadati</taxon>
        <taxon>Pseudomonadota</taxon>
        <taxon>Betaproteobacteria</taxon>
        <taxon>Burkholderiales</taxon>
        <taxon>Burkholderiaceae</taxon>
        <taxon>Ralstonia</taxon>
        <taxon>Ralstonia solanacearum species complex</taxon>
    </lineage>
</organism>
<dbReference type="EMBL" id="LN899820">
    <property type="protein sequence ID" value="CUV55140.1"/>
    <property type="molecule type" value="Genomic_DNA"/>
</dbReference>
<evidence type="ECO:0000313" key="18">
    <source>
        <dbReference type="EMBL" id="CUV40107.1"/>
    </source>
</evidence>
<dbReference type="EMBL" id="LN899823">
    <property type="protein sequence ID" value="CUV21968.1"/>
    <property type="molecule type" value="Genomic_DNA"/>
</dbReference>
<evidence type="ECO:0000256" key="1">
    <source>
        <dbReference type="ARBA" id="ARBA00005868"/>
    </source>
</evidence>
<evidence type="ECO:0000256" key="11">
    <source>
        <dbReference type="ARBA" id="ARBA00022845"/>
    </source>
</evidence>
<dbReference type="NCBIfam" id="NF008775">
    <property type="entry name" value="PRK11819.1"/>
    <property type="match status" value="1"/>
</dbReference>
<dbReference type="EMBL" id="LN899825">
    <property type="protein sequence ID" value="CUV32714.1"/>
    <property type="molecule type" value="Genomic_DNA"/>
</dbReference>
<keyword evidence="12 14" id="KW-0694">RNA-binding</keyword>
<keyword evidence="11 14" id="KW-0810">Translation regulation</keyword>
<keyword evidence="9 14" id="KW-0378">Hydrolase</keyword>
<dbReference type="SUPFAM" id="SSF52540">
    <property type="entry name" value="P-loop containing nucleoside triphosphate hydrolases"/>
    <property type="match status" value="2"/>
</dbReference>
<dbReference type="FunFam" id="3.40.50.300:FF:000011">
    <property type="entry name" value="Putative ABC transporter ATP-binding component"/>
    <property type="match status" value="1"/>
</dbReference>
<keyword evidence="4" id="KW-0472">Membrane</keyword>
<feature type="region of interest" description="PtIM" evidence="14">
    <location>
        <begin position="276"/>
        <end position="356"/>
    </location>
</feature>
<keyword evidence="8 14" id="KW-0547">Nucleotide-binding</keyword>
<dbReference type="InterPro" id="IPR022374">
    <property type="entry name" value="EttA"/>
</dbReference>
<dbReference type="Pfam" id="PF00005">
    <property type="entry name" value="ABC_tran"/>
    <property type="match status" value="2"/>
</dbReference>
<comment type="domain">
    <text evidence="14">The arm domain is inserted in the first ABC transporter domain. Probably contacts ribosomal protein L1.</text>
</comment>
<evidence type="ECO:0000256" key="9">
    <source>
        <dbReference type="ARBA" id="ARBA00022801"/>
    </source>
</evidence>
<evidence type="ECO:0000256" key="5">
    <source>
        <dbReference type="ARBA" id="ARBA00022555"/>
    </source>
</evidence>
<gene>
    <name evidence="16" type="primary">yjjK</name>
    <name evidence="14" type="synonym">ettA</name>
    <name evidence="16" type="ORF">RUN1744_v1_110043</name>
    <name evidence="20" type="ORF">RUN215_v1_430056</name>
    <name evidence="17" type="ORF">TD1301_v1_180012</name>
    <name evidence="18" type="ORF">TF3108_v1_410066</name>
    <name evidence="19" type="ORF">TO10_v1_70019</name>
</gene>
<proteinExistence type="inferred from homology"/>
<evidence type="ECO:0000313" key="17">
    <source>
        <dbReference type="EMBL" id="CUV32714.1"/>
    </source>
</evidence>
<feature type="region of interest" description="Arm" evidence="14">
    <location>
        <begin position="129"/>
        <end position="173"/>
    </location>
</feature>
<evidence type="ECO:0000256" key="7">
    <source>
        <dbReference type="ARBA" id="ARBA00022737"/>
    </source>
</evidence>
<keyword evidence="13 14" id="KW-0648">Protein biosynthesis</keyword>
<keyword evidence="5 14" id="KW-0820">tRNA-binding</keyword>
<evidence type="ECO:0000256" key="8">
    <source>
        <dbReference type="ARBA" id="ARBA00022741"/>
    </source>
</evidence>
<comment type="similarity">
    <text evidence="1 14">Belongs to the ABC transporter superfamily. ABCF family. Translational throttle EttA subfamily.</text>
</comment>
<evidence type="ECO:0000313" key="16">
    <source>
        <dbReference type="EMBL" id="CUV21968.1"/>
    </source>
</evidence>
<dbReference type="InterPro" id="IPR003439">
    <property type="entry name" value="ABC_transporter-like_ATP-bd"/>
</dbReference>
<feature type="domain" description="ABC transporter" evidence="15">
    <location>
        <begin position="358"/>
        <end position="584"/>
    </location>
</feature>
<keyword evidence="10 14" id="KW-0067">ATP-binding</keyword>
<evidence type="ECO:0000256" key="2">
    <source>
        <dbReference type="ARBA" id="ARBA00022475"/>
    </source>
</evidence>
<dbReference type="GO" id="GO:0005524">
    <property type="term" value="F:ATP binding"/>
    <property type="evidence" value="ECO:0007669"/>
    <property type="project" value="UniProtKB-UniRule"/>
</dbReference>
<comment type="catalytic activity">
    <reaction evidence="14">
        <text>ATP + H2O = ADP + phosphate + H(+)</text>
        <dbReference type="Rhea" id="RHEA:13065"/>
        <dbReference type="ChEBI" id="CHEBI:15377"/>
        <dbReference type="ChEBI" id="CHEBI:15378"/>
        <dbReference type="ChEBI" id="CHEBI:30616"/>
        <dbReference type="ChEBI" id="CHEBI:43474"/>
        <dbReference type="ChEBI" id="CHEBI:456216"/>
    </reaction>
</comment>
<dbReference type="GO" id="GO:0043022">
    <property type="term" value="F:ribosome binding"/>
    <property type="evidence" value="ECO:0007669"/>
    <property type="project" value="UniProtKB-UniRule"/>
</dbReference>
<dbReference type="EMBL" id="LN899827">
    <property type="protein sequence ID" value="CUV43539.1"/>
    <property type="molecule type" value="Genomic_DNA"/>
</dbReference>
<dbReference type="HAMAP" id="MF_00847">
    <property type="entry name" value="EttA"/>
    <property type="match status" value="1"/>
</dbReference>
<dbReference type="GO" id="GO:0006412">
    <property type="term" value="P:translation"/>
    <property type="evidence" value="ECO:0007669"/>
    <property type="project" value="UniProtKB-KW"/>
</dbReference>
<feature type="domain" description="ABC transporter" evidence="15">
    <location>
        <begin position="40"/>
        <end position="294"/>
    </location>
</feature>
<evidence type="ECO:0000313" key="19">
    <source>
        <dbReference type="EMBL" id="CUV43539.1"/>
    </source>
</evidence>
<comment type="caution">
    <text evidence="14">Lacks conserved residue(s) required for the propagation of feature annotation.</text>
</comment>
<dbReference type="SMART" id="SM00382">
    <property type="entry name" value="AAA"/>
    <property type="match status" value="2"/>
</dbReference>
<keyword evidence="4" id="KW-0997">Cell inner membrane</keyword>
<evidence type="ECO:0000313" key="20">
    <source>
        <dbReference type="EMBL" id="CUV55140.1"/>
    </source>
</evidence>
<protein>
    <recommendedName>
        <fullName evidence="14">Energy-dependent translational throttle protein EttA</fullName>
        <ecNumber evidence="14">3.6.1.-</ecNumber>
    </recommendedName>
    <alternativeName>
        <fullName evidence="14">Translational regulatory factor EttA</fullName>
    </alternativeName>
</protein>
<evidence type="ECO:0000256" key="14">
    <source>
        <dbReference type="HAMAP-Rule" id="MF_00847"/>
    </source>
</evidence>
<dbReference type="InterPro" id="IPR032781">
    <property type="entry name" value="ABC_tran_Xtn"/>
</dbReference>
<sequence>MGAFFFGRAPPDPVRPAARLCYTPRVSKIPAPDLMSQYVFTMNRVGKIVPPKRQILKDISLSFFPGAKIGVLGLNGSGKSTVLKIMAGLDKDIEGEATPMPNLNIGYLPQEPQLDPAKTVREEVESGLGEVMDAQKQLEAVYVAYAEPDADFDKLAEEQARLEAIIAAGAGDNVELQLEIAADALRLPPWDARIEHLSGGEKRRVALCKLLLSRPDMLLLDEPTNHLDAESVEWLEQFLTRFPGTVVAVTHDRYFLDNAAEWILELDRGHGIPWKGNYSSWLDQKETRLKQEESTESARQKALKKELEWVRQNPKGRQAKSKARLARFDELNSQEYQKRNETQEIFIPAGERLGNEVVEFTNVSKGYGDRLLIDNLSFTIPAGAIVGIIGPNGAGKSTLFRMLTGKEQPDAGTVKIGPTVKLAYVDQSRDALDGSKTVFEEISGGADILTVGRYETPSRAYIGRFNFKGGDQQKHVGTLSGGERGRLHLAKTLISGGNVLLLDEPSNDLDVETLRALEDALLEFAGCVMVISHDRWFLDRIATHIIAFEGDSHVEFFPGNYQEYEADKKKRLGEEGAKPKRIRYKPVIR</sequence>
<dbReference type="PANTHER" id="PTHR43858:SF1">
    <property type="entry name" value="ABC TRANSPORTER-RELATED PROTEIN"/>
    <property type="match status" value="1"/>
</dbReference>
<dbReference type="FunFam" id="3.40.50.300:FF:000183">
    <property type="entry name" value="ABC transporter ATP-binding protein yjjK"/>
    <property type="match status" value="1"/>
</dbReference>
<name>A0A0S4UIB6_RALSL</name>
<accession>A0A0S4UIB6</accession>
<dbReference type="InterPro" id="IPR017871">
    <property type="entry name" value="ABC_transporter-like_CS"/>
</dbReference>
<dbReference type="InterPro" id="IPR027417">
    <property type="entry name" value="P-loop_NTPase"/>
</dbReference>
<evidence type="ECO:0000256" key="4">
    <source>
        <dbReference type="ARBA" id="ARBA00022519"/>
    </source>
</evidence>
<evidence type="ECO:0000256" key="6">
    <source>
        <dbReference type="ARBA" id="ARBA00022730"/>
    </source>
</evidence>
<dbReference type="NCBIfam" id="TIGR03719">
    <property type="entry name" value="ABC_ABC_ChvD"/>
    <property type="match status" value="1"/>
</dbReference>
<feature type="binding site" evidence="14">
    <location>
        <begin position="390"/>
        <end position="397"/>
    </location>
    <ligand>
        <name>ATP</name>
        <dbReference type="ChEBI" id="CHEBI:30616"/>
        <label>2</label>
    </ligand>
</feature>
<comment type="function">
    <text evidence="14">A translation factor that gates the progression of the 70S ribosomal initiation complex (IC, containing tRNA(fMet) in the P-site) into the translation elongation cycle by using a mechanism sensitive to the ATP/ADP ratio. Binds to the 70S ribosome E-site where it modulates the state of the translating ribosome during subunit translocation. ATP hydrolysis probably frees it from the ribosome, which can enter the elongation phase.</text>
</comment>
<keyword evidence="2" id="KW-1003">Cell membrane</keyword>
<dbReference type="PROSITE" id="PS50893">
    <property type="entry name" value="ABC_TRANSPORTER_2"/>
    <property type="match status" value="2"/>
</dbReference>
<keyword evidence="6 14" id="KW-0699">rRNA-binding</keyword>
<keyword evidence="3 14" id="KW-0963">Cytoplasm</keyword>
<dbReference type="PATRIC" id="fig|305.109.peg.657"/>
<dbReference type="GO" id="GO:0045900">
    <property type="term" value="P:negative regulation of translational elongation"/>
    <property type="evidence" value="ECO:0007669"/>
    <property type="project" value="UniProtKB-UniRule"/>
</dbReference>
<keyword evidence="7 14" id="KW-0677">Repeat</keyword>
<comment type="subunit">
    <text evidence="14">Monomer. Probably contacts ribosomal proteins L1, L5, L33 and S7, the 16S and 23S rRNA and the P-site containing tRNA(fMet).</text>
</comment>
<dbReference type="CDD" id="cd03221">
    <property type="entry name" value="ABCF_EF-3"/>
    <property type="match status" value="2"/>
</dbReference>
<reference evidence="16" key="1">
    <citation type="submission" date="2015-10" db="EMBL/GenBank/DDBJ databases">
        <authorList>
            <person name="Gilbert D.G."/>
        </authorList>
    </citation>
    <scope>NUCLEOTIDE SEQUENCE</scope>
    <source>
        <strain evidence="16">Phyl III-seqv23</strain>
    </source>
</reference>
<dbReference type="EMBL" id="LN899826">
    <property type="protein sequence ID" value="CUV40107.1"/>
    <property type="molecule type" value="Genomic_DNA"/>
</dbReference>
<dbReference type="GO" id="GO:0019843">
    <property type="term" value="F:rRNA binding"/>
    <property type="evidence" value="ECO:0007669"/>
    <property type="project" value="UniProtKB-UniRule"/>
</dbReference>
<comment type="subcellular location">
    <subcellularLocation>
        <location evidence="14">Cytoplasm</location>
    </subcellularLocation>
    <text evidence="14">Associates with ribosomes and polysomes.</text>
</comment>
<dbReference type="GO" id="GO:0005737">
    <property type="term" value="C:cytoplasm"/>
    <property type="evidence" value="ECO:0007669"/>
    <property type="project" value="UniProtKB-SubCell"/>
</dbReference>
<dbReference type="GO" id="GO:0000049">
    <property type="term" value="F:tRNA binding"/>
    <property type="evidence" value="ECO:0007669"/>
    <property type="project" value="UniProtKB-UniRule"/>
</dbReference>
<dbReference type="GO" id="GO:0016887">
    <property type="term" value="F:ATP hydrolysis activity"/>
    <property type="evidence" value="ECO:0007669"/>
    <property type="project" value="UniProtKB-UniRule"/>
</dbReference>